<dbReference type="GO" id="GO:0004016">
    <property type="term" value="F:adenylate cyclase activity"/>
    <property type="evidence" value="ECO:0007669"/>
    <property type="project" value="TreeGrafter"/>
</dbReference>
<reference evidence="11 12" key="1">
    <citation type="submission" date="2018-07" db="EMBL/GenBank/DDBJ databases">
        <title>The complete nuclear genome of the prasinophyte Chloropicon primus (CCMP1205).</title>
        <authorList>
            <person name="Pombert J.-F."/>
            <person name="Otis C."/>
            <person name="Turmel M."/>
            <person name="Lemieux C."/>
        </authorList>
    </citation>
    <scope>NUCLEOTIDE SEQUENCE [LARGE SCALE GENOMIC DNA]</scope>
    <source>
        <strain evidence="11 12">CCMP1205</strain>
    </source>
</reference>
<feature type="domain" description="Guanylate cyclase" evidence="10">
    <location>
        <begin position="366"/>
        <end position="598"/>
    </location>
</feature>
<evidence type="ECO:0000256" key="2">
    <source>
        <dbReference type="ARBA" id="ARBA00022692"/>
    </source>
</evidence>
<proteinExistence type="inferred from homology"/>
<dbReference type="SMART" id="SM00044">
    <property type="entry name" value="CYCc"/>
    <property type="match status" value="1"/>
</dbReference>
<gene>
    <name evidence="11" type="ORF">A3770_16p76830</name>
</gene>
<feature type="transmembrane region" description="Helical" evidence="9">
    <location>
        <begin position="116"/>
        <end position="135"/>
    </location>
</feature>
<keyword evidence="12" id="KW-1185">Reference proteome</keyword>
<evidence type="ECO:0000313" key="11">
    <source>
        <dbReference type="EMBL" id="QDZ25165.1"/>
    </source>
</evidence>
<evidence type="ECO:0000259" key="10">
    <source>
        <dbReference type="PROSITE" id="PS50125"/>
    </source>
</evidence>
<dbReference type="GO" id="GO:0005886">
    <property type="term" value="C:plasma membrane"/>
    <property type="evidence" value="ECO:0007669"/>
    <property type="project" value="TreeGrafter"/>
</dbReference>
<dbReference type="AlphaFoldDB" id="A0A5B8MZR9"/>
<keyword evidence="5 9" id="KW-0472">Membrane</keyword>
<dbReference type="InterPro" id="IPR018297">
    <property type="entry name" value="A/G_cyclase_CS"/>
</dbReference>
<dbReference type="InterPro" id="IPR029787">
    <property type="entry name" value="Nucleotide_cyclase"/>
</dbReference>
<organism evidence="11 12">
    <name type="scientific">Chloropicon primus</name>
    <dbReference type="NCBI Taxonomy" id="1764295"/>
    <lineage>
        <taxon>Eukaryota</taxon>
        <taxon>Viridiplantae</taxon>
        <taxon>Chlorophyta</taxon>
        <taxon>Chloropicophyceae</taxon>
        <taxon>Chloropicales</taxon>
        <taxon>Chloropicaceae</taxon>
        <taxon>Chloropicon</taxon>
    </lineage>
</organism>
<dbReference type="Pfam" id="PF00211">
    <property type="entry name" value="Guanylate_cyc"/>
    <property type="match status" value="2"/>
</dbReference>
<comment type="subcellular location">
    <subcellularLocation>
        <location evidence="1">Membrane</location>
    </subcellularLocation>
</comment>
<comment type="similarity">
    <text evidence="7">Belongs to the adenylyl cyclase class-4/guanylyl cyclase family.</text>
</comment>
<feature type="transmembrane region" description="Helical" evidence="9">
    <location>
        <begin position="203"/>
        <end position="225"/>
    </location>
</feature>
<dbReference type="STRING" id="1764295.A0A5B8MZR9"/>
<dbReference type="PROSITE" id="PS50125">
    <property type="entry name" value="GUANYLATE_CYCLASE_2"/>
    <property type="match status" value="1"/>
</dbReference>
<protein>
    <submittedName>
        <fullName evidence="11">Guanylate cyclase</fullName>
    </submittedName>
</protein>
<evidence type="ECO:0000256" key="5">
    <source>
        <dbReference type="ARBA" id="ARBA00023136"/>
    </source>
</evidence>
<evidence type="ECO:0000256" key="8">
    <source>
        <dbReference type="SAM" id="MobiDB-lite"/>
    </source>
</evidence>
<evidence type="ECO:0000313" key="12">
    <source>
        <dbReference type="Proteomes" id="UP000316726"/>
    </source>
</evidence>
<keyword evidence="6 7" id="KW-0456">Lyase</keyword>
<dbReference type="EMBL" id="CP031049">
    <property type="protein sequence ID" value="QDZ25165.1"/>
    <property type="molecule type" value="Genomic_DNA"/>
</dbReference>
<dbReference type="CDD" id="cd07302">
    <property type="entry name" value="CHD"/>
    <property type="match status" value="1"/>
</dbReference>
<keyword evidence="2 9" id="KW-0812">Transmembrane</keyword>
<dbReference type="PANTHER" id="PTHR11920">
    <property type="entry name" value="GUANYLYL CYCLASE"/>
    <property type="match status" value="1"/>
</dbReference>
<dbReference type="OrthoDB" id="6717842at2759"/>
<dbReference type="SUPFAM" id="SSF55073">
    <property type="entry name" value="Nucleotide cyclase"/>
    <property type="match status" value="1"/>
</dbReference>
<evidence type="ECO:0000256" key="9">
    <source>
        <dbReference type="SAM" id="Phobius"/>
    </source>
</evidence>
<feature type="transmembrane region" description="Helical" evidence="9">
    <location>
        <begin position="265"/>
        <end position="285"/>
    </location>
</feature>
<evidence type="ECO:0000256" key="4">
    <source>
        <dbReference type="ARBA" id="ARBA00022989"/>
    </source>
</evidence>
<sequence length="649" mass="72621">MAYLLMTSDFVTRWLHDEDFFFDQDLMGSNRACQDLQLASKEYAPKEYFCCTVGFRDRNLESEFREYLSVASKSRIYIGYLCCIALIIFPDLIFMLANLDFFETANYPVGFYARNFGTTCTNLALFIVGLAVTTIVFESKRMKKKRVVFCISEVVFLVFTLSESLRFTYSINDFDNVFGLGGWSIFLCFGILTPYISTFFMQLPLLLVVEIVGLACVVLIGVIPATTGAWSKMSRENIFQHLLTLDPNSFCYGNDQCVSIYQVTYLTPVVIACMIGFIIILVGLISEKAARDAFKSKKIIQALTRQKELSLVKQRDDQEELIYSIFPKMIARDLINRAKEDKSGVGPRSDVLALGRTVARMHQEVTILFTDIVGFTAMAQQSLPYEVMHFLNNLFTAFDEFVDLESHLWKVETVGDAFMVAAGLGIEEDGESSSSGVVVEMLSPSETCSRNMDSSRNTDSNSVIASSDTGSSRVLEDSGNSSTIMSYGRTGTFILMDPKGAQRKAKENSMNQMRKEQLVLSLSSSMSSATGKRDEAKVVINFGVSALQEARCQQMPNGEPCQIRVGVHTGSVCSGVVGRRMPRFCLYGDTVNTASRMESTSIPGRMQISQTTYNLVIDGDDELFEWEPRKGVVVKGKEKMNTYFLKDTF</sequence>
<accession>A0A5B8MZR9</accession>
<feature type="region of interest" description="Disordered" evidence="8">
    <location>
        <begin position="445"/>
        <end position="481"/>
    </location>
</feature>
<dbReference type="GO" id="GO:0035556">
    <property type="term" value="P:intracellular signal transduction"/>
    <property type="evidence" value="ECO:0007669"/>
    <property type="project" value="InterPro"/>
</dbReference>
<dbReference type="PANTHER" id="PTHR11920:SF335">
    <property type="entry name" value="GUANYLATE CYCLASE"/>
    <property type="match status" value="1"/>
</dbReference>
<dbReference type="GO" id="GO:0000166">
    <property type="term" value="F:nucleotide binding"/>
    <property type="evidence" value="ECO:0007669"/>
    <property type="project" value="UniProtKB-KW"/>
</dbReference>
<dbReference type="InterPro" id="IPR050401">
    <property type="entry name" value="Cyclic_nucleotide_synthase"/>
</dbReference>
<dbReference type="Proteomes" id="UP000316726">
    <property type="component" value="Chromosome 16"/>
</dbReference>
<dbReference type="Gene3D" id="3.30.70.1230">
    <property type="entry name" value="Nucleotide cyclase"/>
    <property type="match status" value="2"/>
</dbReference>
<dbReference type="GO" id="GO:0004383">
    <property type="term" value="F:guanylate cyclase activity"/>
    <property type="evidence" value="ECO:0007669"/>
    <property type="project" value="TreeGrafter"/>
</dbReference>
<evidence type="ECO:0000256" key="3">
    <source>
        <dbReference type="ARBA" id="ARBA00022741"/>
    </source>
</evidence>
<dbReference type="GO" id="GO:0001653">
    <property type="term" value="F:peptide receptor activity"/>
    <property type="evidence" value="ECO:0007669"/>
    <property type="project" value="TreeGrafter"/>
</dbReference>
<name>A0A5B8MZR9_9CHLO</name>
<feature type="transmembrane region" description="Helical" evidence="9">
    <location>
        <begin position="177"/>
        <end position="196"/>
    </location>
</feature>
<evidence type="ECO:0000256" key="7">
    <source>
        <dbReference type="RuleBase" id="RU000405"/>
    </source>
</evidence>
<dbReference type="InterPro" id="IPR001054">
    <property type="entry name" value="A/G_cyclase"/>
</dbReference>
<feature type="transmembrane region" description="Helical" evidence="9">
    <location>
        <begin position="77"/>
        <end position="96"/>
    </location>
</feature>
<evidence type="ECO:0000256" key="1">
    <source>
        <dbReference type="ARBA" id="ARBA00004370"/>
    </source>
</evidence>
<keyword evidence="4 9" id="KW-1133">Transmembrane helix</keyword>
<dbReference type="PROSITE" id="PS00452">
    <property type="entry name" value="GUANYLATE_CYCLASE_1"/>
    <property type="match status" value="1"/>
</dbReference>
<keyword evidence="3" id="KW-0547">Nucleotide-binding</keyword>
<evidence type="ECO:0000256" key="6">
    <source>
        <dbReference type="ARBA" id="ARBA00023239"/>
    </source>
</evidence>
<dbReference type="GO" id="GO:0007168">
    <property type="term" value="P:receptor guanylyl cyclase signaling pathway"/>
    <property type="evidence" value="ECO:0007669"/>
    <property type="project" value="TreeGrafter"/>
</dbReference>